<protein>
    <submittedName>
        <fullName evidence="2">Uncharacterized protein</fullName>
    </submittedName>
</protein>
<dbReference type="AlphaFoldDB" id="A0A1T4X5Q4"/>
<keyword evidence="3" id="KW-1185">Reference proteome</keyword>
<proteinExistence type="predicted"/>
<dbReference type="EMBL" id="FUYE01000003">
    <property type="protein sequence ID" value="SKA84963.1"/>
    <property type="molecule type" value="Genomic_DNA"/>
</dbReference>
<evidence type="ECO:0000256" key="1">
    <source>
        <dbReference type="SAM" id="Coils"/>
    </source>
</evidence>
<sequence length="84" mass="9630">MLSSSPIVAAFIIGIRYLLQSLKEQRDSNSALLAQLSQERNERLDAMEAHIERCEAHIQECDTDRQNLRLELVKLAQQRTHITA</sequence>
<feature type="coiled-coil region" evidence="1">
    <location>
        <begin position="19"/>
        <end position="78"/>
    </location>
</feature>
<keyword evidence="1" id="KW-0175">Coiled coil</keyword>
<name>A0A1T4X5Q4_9BACT</name>
<evidence type="ECO:0000313" key="3">
    <source>
        <dbReference type="Proteomes" id="UP000190774"/>
    </source>
</evidence>
<evidence type="ECO:0000313" key="2">
    <source>
        <dbReference type="EMBL" id="SKA84963.1"/>
    </source>
</evidence>
<organism evidence="2 3">
    <name type="scientific">Prosthecobacter debontii</name>
    <dbReference type="NCBI Taxonomy" id="48467"/>
    <lineage>
        <taxon>Bacteria</taxon>
        <taxon>Pseudomonadati</taxon>
        <taxon>Verrucomicrobiota</taxon>
        <taxon>Verrucomicrobiia</taxon>
        <taxon>Verrucomicrobiales</taxon>
        <taxon>Verrucomicrobiaceae</taxon>
        <taxon>Prosthecobacter</taxon>
    </lineage>
</organism>
<dbReference type="STRING" id="48467.SAMN02745166_01079"/>
<dbReference type="Proteomes" id="UP000190774">
    <property type="component" value="Unassembled WGS sequence"/>
</dbReference>
<accession>A0A1T4X5Q4</accession>
<reference evidence="3" key="1">
    <citation type="submission" date="2017-02" db="EMBL/GenBank/DDBJ databases">
        <authorList>
            <person name="Varghese N."/>
            <person name="Submissions S."/>
        </authorList>
    </citation>
    <scope>NUCLEOTIDE SEQUENCE [LARGE SCALE GENOMIC DNA]</scope>
    <source>
        <strain evidence="3">ATCC 700200</strain>
    </source>
</reference>
<gene>
    <name evidence="2" type="ORF">SAMN02745166_01079</name>
</gene>